<evidence type="ECO:0000313" key="3">
    <source>
        <dbReference type="Proteomes" id="UP000269872"/>
    </source>
</evidence>
<dbReference type="Proteomes" id="UP000269872">
    <property type="component" value="Unassembled WGS sequence"/>
</dbReference>
<dbReference type="EMBL" id="RBUY01000131">
    <property type="protein sequence ID" value="RMV73543.1"/>
    <property type="molecule type" value="Genomic_DNA"/>
</dbReference>
<comment type="caution">
    <text evidence="2">The sequence shown here is derived from an EMBL/GenBank/DDBJ whole genome shotgun (WGS) entry which is preliminary data.</text>
</comment>
<dbReference type="AlphaFoldDB" id="A0A3M6EZB8"/>
<reference evidence="2 3" key="1">
    <citation type="submission" date="2018-08" db="EMBL/GenBank/DDBJ databases">
        <title>Recombination of ecologically and evolutionarily significant loci maintains genetic cohesion in the Pseudomonas syringae species complex.</title>
        <authorList>
            <person name="Dillon M."/>
            <person name="Thakur S."/>
            <person name="Almeida R.N.D."/>
            <person name="Weir B.S."/>
            <person name="Guttman D.S."/>
        </authorList>
    </citation>
    <scope>NUCLEOTIDE SEQUENCE [LARGE SCALE GENOMIC DNA]</scope>
    <source>
        <strain evidence="2 3">ICMP 7496</strain>
    </source>
</reference>
<keyword evidence="1" id="KW-0812">Transmembrane</keyword>
<keyword evidence="1" id="KW-1133">Transmembrane helix</keyword>
<evidence type="ECO:0000256" key="1">
    <source>
        <dbReference type="SAM" id="Phobius"/>
    </source>
</evidence>
<gene>
    <name evidence="2" type="ORF">ALP05_100856</name>
</gene>
<name>A0A3M6EZB8_9PSED</name>
<protein>
    <recommendedName>
        <fullName evidence="4">DUF3742 domain-containing protein</fullName>
    </recommendedName>
</protein>
<accession>A0A3M6EZB8</accession>
<keyword evidence="1" id="KW-0472">Membrane</keyword>
<sequence length="155" mass="16785">MGYHLMSIRHALIDQARCNMTPDANTDLSGAARFGHVLGRGLRRILNVERALWPLLSRAGVPGLIVTPVKWAARVAVIGTCAFFAAWGLLYVLSFTVLLAIGLGMVNSSSVENGLYTPQLDIFGDALEDEHISGDSGWMTGNQGYGYYQNGLKQS</sequence>
<evidence type="ECO:0008006" key="4">
    <source>
        <dbReference type="Google" id="ProtNLM"/>
    </source>
</evidence>
<dbReference type="InterPro" id="IPR022213">
    <property type="entry name" value="DUF3742"/>
</dbReference>
<organism evidence="2 3">
    <name type="scientific">Pseudomonas caricapapayae</name>
    <dbReference type="NCBI Taxonomy" id="46678"/>
    <lineage>
        <taxon>Bacteria</taxon>
        <taxon>Pseudomonadati</taxon>
        <taxon>Pseudomonadota</taxon>
        <taxon>Gammaproteobacteria</taxon>
        <taxon>Pseudomonadales</taxon>
        <taxon>Pseudomonadaceae</taxon>
        <taxon>Pseudomonas</taxon>
    </lineage>
</organism>
<evidence type="ECO:0000313" key="2">
    <source>
        <dbReference type="EMBL" id="RMV73543.1"/>
    </source>
</evidence>
<dbReference type="Pfam" id="PF12553">
    <property type="entry name" value="DUF3742"/>
    <property type="match status" value="1"/>
</dbReference>
<feature type="transmembrane region" description="Helical" evidence="1">
    <location>
        <begin position="75"/>
        <end position="101"/>
    </location>
</feature>
<proteinExistence type="predicted"/>